<gene>
    <name evidence="2" type="ORF">CJ305_14645</name>
</gene>
<accession>A0A2G1VP36</accession>
<organism evidence="2 3">
    <name type="scientific">Leeuwenhoekiella nanhaiensis</name>
    <dbReference type="NCBI Taxonomy" id="1655491"/>
    <lineage>
        <taxon>Bacteria</taxon>
        <taxon>Pseudomonadati</taxon>
        <taxon>Bacteroidota</taxon>
        <taxon>Flavobacteriia</taxon>
        <taxon>Flavobacteriales</taxon>
        <taxon>Flavobacteriaceae</taxon>
        <taxon>Leeuwenhoekiella</taxon>
    </lineage>
</organism>
<dbReference type="Pfam" id="PF13454">
    <property type="entry name" value="NAD_binding_9"/>
    <property type="match status" value="1"/>
</dbReference>
<evidence type="ECO:0000259" key="1">
    <source>
        <dbReference type="Pfam" id="PF13454"/>
    </source>
</evidence>
<name>A0A2G1VP36_9FLAO</name>
<dbReference type="RefSeq" id="WP_099647045.1">
    <property type="nucleotide sequence ID" value="NZ_KZ319295.1"/>
</dbReference>
<keyword evidence="3" id="KW-1185">Reference proteome</keyword>
<feature type="domain" description="FAD-dependent urate hydroxylase HpyO/Asp monooxygenase CreE-like FAD/NAD(P)-binding" evidence="1">
    <location>
        <begin position="9"/>
        <end position="178"/>
    </location>
</feature>
<comment type="caution">
    <text evidence="2">The sequence shown here is derived from an EMBL/GenBank/DDBJ whole genome shotgun (WGS) entry which is preliminary data.</text>
</comment>
<dbReference type="InterPro" id="IPR038732">
    <property type="entry name" value="HpyO/CreE_NAD-binding"/>
</dbReference>
<dbReference type="AlphaFoldDB" id="A0A2G1VP36"/>
<dbReference type="OrthoDB" id="6309046at2"/>
<sequence length="580" mass="64042">MTKKNQSIAIVGVGPRGLAALEALFLALQDATVSEIPKVLLFEASPHFGAGQIWSPAQVATNLSNIHERHLANGLAGRPEIRIDDLFIPAFASYREWINYPENHDPQEKDHFPSRSKIGAYLNARFESIAHVLADAGLAECLQKAIVLVETTATGCMLTDAEGIEYEVAETVLTIGHQPVYDSDQLQSWEAHAREQKLMLYKDPYPVGALETEAITPDTVIAMRGFGLSMVDQMRALTLGFGGSFTEIPDTDRFQYSASEQEPRTLIAFSLDGLPPAPKPKNAKIDAWFEPSAESMLHFKTQIEEANQHPDQIKDASFLIEALGEMTASVYLDLKTKARPTTLDRHELAKLTESLLRQPKKLQHELLLSHDIPAIEALNALLDMACGREKISLDYCLGQVWRYALGVLYHEFTHFDFKDAAMIDLVKYIEASKRYSYGPPIASVQQLIALVEAGVLHLDFVDNPQIEEVPSGWKLRKNGKSVTADVMVNSVVDPPQLLKVSSPLIQNLIADKKVSPVNYKLGLHTLEDGRIISKAGNTHQPIALLGRLAKGSVIGVDDLIECFGKPANKWAAGVLSRMRD</sequence>
<dbReference type="InterPro" id="IPR052189">
    <property type="entry name" value="L-asp_N-monooxygenase_NS-form"/>
</dbReference>
<dbReference type="EMBL" id="NQXA01000013">
    <property type="protein sequence ID" value="PHQ28528.1"/>
    <property type="molecule type" value="Genomic_DNA"/>
</dbReference>
<evidence type="ECO:0000313" key="2">
    <source>
        <dbReference type="EMBL" id="PHQ28528.1"/>
    </source>
</evidence>
<dbReference type="PANTHER" id="PTHR40254:SF1">
    <property type="entry name" value="BLR0577 PROTEIN"/>
    <property type="match status" value="1"/>
</dbReference>
<reference evidence="2 3" key="1">
    <citation type="submission" date="2017-08" db="EMBL/GenBank/DDBJ databases">
        <title>The whole genome shortgun sequences of strain Leeuwenhoekiella nanhaiensis G18 from the South China Sea.</title>
        <authorList>
            <person name="Liu Q."/>
        </authorList>
    </citation>
    <scope>NUCLEOTIDE SEQUENCE [LARGE SCALE GENOMIC DNA]</scope>
    <source>
        <strain evidence="2 3">G18</strain>
    </source>
</reference>
<protein>
    <recommendedName>
        <fullName evidence="1">FAD-dependent urate hydroxylase HpyO/Asp monooxygenase CreE-like FAD/NAD(P)-binding domain-containing protein</fullName>
    </recommendedName>
</protein>
<proteinExistence type="predicted"/>
<dbReference type="Proteomes" id="UP000229433">
    <property type="component" value="Unassembled WGS sequence"/>
</dbReference>
<evidence type="ECO:0000313" key="3">
    <source>
        <dbReference type="Proteomes" id="UP000229433"/>
    </source>
</evidence>
<dbReference type="InterPro" id="IPR036188">
    <property type="entry name" value="FAD/NAD-bd_sf"/>
</dbReference>
<dbReference type="SUPFAM" id="SSF51905">
    <property type="entry name" value="FAD/NAD(P)-binding domain"/>
    <property type="match status" value="1"/>
</dbReference>
<dbReference type="PANTHER" id="PTHR40254">
    <property type="entry name" value="BLR0577 PROTEIN"/>
    <property type="match status" value="1"/>
</dbReference>